<dbReference type="Gene3D" id="3.30.300.30">
    <property type="match status" value="1"/>
</dbReference>
<dbReference type="Pfam" id="PF00501">
    <property type="entry name" value="AMP-binding"/>
    <property type="match status" value="1"/>
</dbReference>
<dbReference type="Proteomes" id="UP000008363">
    <property type="component" value="Unassembled WGS sequence"/>
</dbReference>
<dbReference type="InterPro" id="IPR042099">
    <property type="entry name" value="ANL_N_sf"/>
</dbReference>
<dbReference type="SUPFAM" id="SSF56801">
    <property type="entry name" value="Acetyl-CoA synthetase-like"/>
    <property type="match status" value="1"/>
</dbReference>
<dbReference type="RefSeq" id="WP_006337328.1">
    <property type="nucleotide sequence ID" value="NZ_BAHC01000186.1"/>
</dbReference>
<evidence type="ECO:0000256" key="1">
    <source>
        <dbReference type="ARBA" id="ARBA00006432"/>
    </source>
</evidence>
<evidence type="ECO:0000313" key="6">
    <source>
        <dbReference type="Proteomes" id="UP000008363"/>
    </source>
</evidence>
<sequence length="564" mass="59895">MSAMSRRVRSYAWLVRVLTRGGVIGPTRPDRIVRMGRAMKRQGGASPMSGIGLAAARKPDATALVDEAGSLTWGDLDRRGDALAVGIASLTGRPVRTIAVLCRNHRGIIEALTAGTRLGAETVLLNTGFAGPQLADVIGQESVDLLIVDDEFGELVEVAVAANPSLRCLRAWTEPDTVAMSPARRSADVGTIDEFIVAHRGDHPAPVTRAGRIVLLTSGTTGTPKGARRGGSTDVASLAAVLDRIPWRGGQSTVIAAPVFHAWGFGQVAIAAAVTSTMIMQRRFDPVGTLDLVRRYGATGLAVVPVMLERIMDLPPAELDARPMPTLRFVTASGSRMRTDALIAFMDRFGDIVYNSYNATEAGLISTAVPVDLRAAPETAGRPLTGTRVRLLDDDGREVPAGGTGRIVVASNSGFDGYTSADTTKEYADGYMISGDVGRCDTAGRLFVVGRDDEMIVSGGENVFPLEVEQVLDAHPAILESAVVGVDDERFGQRLVAYAVTRPDAVITAEELQAHIKSELAGYKVPREIHFLPQLPRNATGKVLKKSLPETVSTHAAGNPEQEP</sequence>
<dbReference type="CDD" id="cd04433">
    <property type="entry name" value="AFD_class_I"/>
    <property type="match status" value="1"/>
</dbReference>
<dbReference type="InterPro" id="IPR020845">
    <property type="entry name" value="AMP-binding_CS"/>
</dbReference>
<dbReference type="OrthoDB" id="56621at2"/>
<keyword evidence="2 5" id="KW-0436">Ligase</keyword>
<dbReference type="PROSITE" id="PS00455">
    <property type="entry name" value="AMP_BINDING"/>
    <property type="match status" value="1"/>
</dbReference>
<gene>
    <name evidence="5" type="ORF">GORHZ_186_00220</name>
</gene>
<dbReference type="FunFam" id="3.30.300.30:FF:000008">
    <property type="entry name" value="2,3-dihydroxybenzoate-AMP ligase"/>
    <property type="match status" value="1"/>
</dbReference>
<dbReference type="STRING" id="1108045.GORHZ_186_00220"/>
<evidence type="ECO:0000259" key="4">
    <source>
        <dbReference type="Pfam" id="PF13193"/>
    </source>
</evidence>
<dbReference type="PANTHER" id="PTHR43201:SF5">
    <property type="entry name" value="MEDIUM-CHAIN ACYL-COA LIGASE ACSF2, MITOCHONDRIAL"/>
    <property type="match status" value="1"/>
</dbReference>
<feature type="domain" description="AMP-dependent synthetase/ligase" evidence="3">
    <location>
        <begin position="54"/>
        <end position="418"/>
    </location>
</feature>
<proteinExistence type="inferred from homology"/>
<keyword evidence="6" id="KW-1185">Reference proteome</keyword>
<dbReference type="eggNOG" id="COG0318">
    <property type="taxonomic scope" value="Bacteria"/>
</dbReference>
<organism evidence="5 6">
    <name type="scientific">Gordonia rhizosphera NBRC 16068</name>
    <dbReference type="NCBI Taxonomy" id="1108045"/>
    <lineage>
        <taxon>Bacteria</taxon>
        <taxon>Bacillati</taxon>
        <taxon>Actinomycetota</taxon>
        <taxon>Actinomycetes</taxon>
        <taxon>Mycobacteriales</taxon>
        <taxon>Gordoniaceae</taxon>
        <taxon>Gordonia</taxon>
    </lineage>
</organism>
<dbReference type="InterPro" id="IPR045851">
    <property type="entry name" value="AMP-bd_C_sf"/>
</dbReference>
<evidence type="ECO:0000313" key="5">
    <source>
        <dbReference type="EMBL" id="GAB92652.1"/>
    </source>
</evidence>
<accession>K6WKG5</accession>
<name>K6WKG5_9ACTN</name>
<dbReference type="GO" id="GO:0031956">
    <property type="term" value="F:medium-chain fatty acid-CoA ligase activity"/>
    <property type="evidence" value="ECO:0007669"/>
    <property type="project" value="TreeGrafter"/>
</dbReference>
<dbReference type="Gene3D" id="3.40.50.12780">
    <property type="entry name" value="N-terminal domain of ligase-like"/>
    <property type="match status" value="1"/>
</dbReference>
<comment type="similarity">
    <text evidence="1">Belongs to the ATP-dependent AMP-binding enzyme family.</text>
</comment>
<feature type="domain" description="AMP-binding enzyme C-terminal" evidence="4">
    <location>
        <begin position="467"/>
        <end position="542"/>
    </location>
</feature>
<comment type="caution">
    <text evidence="5">The sequence shown here is derived from an EMBL/GenBank/DDBJ whole genome shotgun (WGS) entry which is preliminary data.</text>
</comment>
<dbReference type="Pfam" id="PF13193">
    <property type="entry name" value="AMP-binding_C"/>
    <property type="match status" value="1"/>
</dbReference>
<protein>
    <submittedName>
        <fullName evidence="5">Putative acid--CoA ligase</fullName>
    </submittedName>
</protein>
<dbReference type="InterPro" id="IPR000873">
    <property type="entry name" value="AMP-dep_synth/lig_dom"/>
</dbReference>
<dbReference type="EMBL" id="BAHC01000186">
    <property type="protein sequence ID" value="GAB92652.1"/>
    <property type="molecule type" value="Genomic_DNA"/>
</dbReference>
<reference evidence="5 6" key="1">
    <citation type="submission" date="2012-08" db="EMBL/GenBank/DDBJ databases">
        <title>Whole genome shotgun sequence of Gordonia rhizosphera NBRC 16068.</title>
        <authorList>
            <person name="Takarada H."/>
            <person name="Isaki S."/>
            <person name="Hosoyama A."/>
            <person name="Tsuchikane K."/>
            <person name="Katsumata H."/>
            <person name="Baba S."/>
            <person name="Ohji S."/>
            <person name="Yamazaki S."/>
            <person name="Fujita N."/>
        </authorList>
    </citation>
    <scope>NUCLEOTIDE SEQUENCE [LARGE SCALE GENOMIC DNA]</scope>
    <source>
        <strain evidence="5 6">NBRC 16068</strain>
    </source>
</reference>
<evidence type="ECO:0000259" key="3">
    <source>
        <dbReference type="Pfam" id="PF00501"/>
    </source>
</evidence>
<dbReference type="AlphaFoldDB" id="K6WKG5"/>
<dbReference type="PANTHER" id="PTHR43201">
    <property type="entry name" value="ACYL-COA SYNTHETASE"/>
    <property type="match status" value="1"/>
</dbReference>
<dbReference type="GO" id="GO:0006631">
    <property type="term" value="P:fatty acid metabolic process"/>
    <property type="evidence" value="ECO:0007669"/>
    <property type="project" value="TreeGrafter"/>
</dbReference>
<dbReference type="InterPro" id="IPR025110">
    <property type="entry name" value="AMP-bd_C"/>
</dbReference>
<evidence type="ECO:0000256" key="2">
    <source>
        <dbReference type="ARBA" id="ARBA00022598"/>
    </source>
</evidence>